<feature type="region of interest" description="Disordered" evidence="1">
    <location>
        <begin position="1"/>
        <end position="25"/>
    </location>
</feature>
<accession>A0A8S9SCU8</accession>
<dbReference type="EMBL" id="QGKX02000004">
    <property type="protein sequence ID" value="KAF3598664.1"/>
    <property type="molecule type" value="Genomic_DNA"/>
</dbReference>
<reference evidence="2" key="1">
    <citation type="submission" date="2019-12" db="EMBL/GenBank/DDBJ databases">
        <title>Genome sequencing and annotation of Brassica cretica.</title>
        <authorList>
            <person name="Studholme D.J."/>
            <person name="Sarris P."/>
        </authorList>
    </citation>
    <scope>NUCLEOTIDE SEQUENCE</scope>
    <source>
        <strain evidence="2">PFS-109/04</strain>
        <tissue evidence="2">Leaf</tissue>
    </source>
</reference>
<organism evidence="2 3">
    <name type="scientific">Brassica cretica</name>
    <name type="common">Mustard</name>
    <dbReference type="NCBI Taxonomy" id="69181"/>
    <lineage>
        <taxon>Eukaryota</taxon>
        <taxon>Viridiplantae</taxon>
        <taxon>Streptophyta</taxon>
        <taxon>Embryophyta</taxon>
        <taxon>Tracheophyta</taxon>
        <taxon>Spermatophyta</taxon>
        <taxon>Magnoliopsida</taxon>
        <taxon>eudicotyledons</taxon>
        <taxon>Gunneridae</taxon>
        <taxon>Pentapetalae</taxon>
        <taxon>rosids</taxon>
        <taxon>malvids</taxon>
        <taxon>Brassicales</taxon>
        <taxon>Brassicaceae</taxon>
        <taxon>Brassiceae</taxon>
        <taxon>Brassica</taxon>
    </lineage>
</organism>
<protein>
    <submittedName>
        <fullName evidence="2">Uncharacterized protein</fullName>
    </submittedName>
</protein>
<evidence type="ECO:0000313" key="2">
    <source>
        <dbReference type="EMBL" id="KAF3598664.1"/>
    </source>
</evidence>
<name>A0A8S9SCU8_BRACR</name>
<comment type="caution">
    <text evidence="2">The sequence shown here is derived from an EMBL/GenBank/DDBJ whole genome shotgun (WGS) entry which is preliminary data.</text>
</comment>
<gene>
    <name evidence="2" type="ORF">F2Q69_00037259</name>
</gene>
<evidence type="ECO:0000256" key="1">
    <source>
        <dbReference type="SAM" id="MobiDB-lite"/>
    </source>
</evidence>
<evidence type="ECO:0000313" key="3">
    <source>
        <dbReference type="Proteomes" id="UP000712600"/>
    </source>
</evidence>
<proteinExistence type="predicted"/>
<dbReference type="Proteomes" id="UP000712600">
    <property type="component" value="Unassembled WGS sequence"/>
</dbReference>
<sequence>MRDSRFSAHRHASPPQPPPRNSSSEILCCRNPLQLAFFLLSIAIDINKLKSLVAGRR</sequence>
<dbReference type="AlphaFoldDB" id="A0A8S9SCU8"/>